<feature type="compositionally biased region" description="Basic and acidic residues" evidence="1">
    <location>
        <begin position="132"/>
        <end position="142"/>
    </location>
</feature>
<feature type="region of interest" description="Disordered" evidence="1">
    <location>
        <begin position="299"/>
        <end position="325"/>
    </location>
</feature>
<feature type="compositionally biased region" description="Basic residues" evidence="1">
    <location>
        <begin position="167"/>
        <end position="187"/>
    </location>
</feature>
<evidence type="ECO:0000256" key="1">
    <source>
        <dbReference type="SAM" id="MobiDB-lite"/>
    </source>
</evidence>
<evidence type="ECO:0000313" key="3">
    <source>
        <dbReference type="Proteomes" id="UP000298663"/>
    </source>
</evidence>
<reference evidence="2 3" key="1">
    <citation type="journal article" date="2015" name="Genome Biol.">
        <title>Comparative genomics of Steinernema reveals deeply conserved gene regulatory networks.</title>
        <authorList>
            <person name="Dillman A.R."/>
            <person name="Macchietto M."/>
            <person name="Porter C.F."/>
            <person name="Rogers A."/>
            <person name="Williams B."/>
            <person name="Antoshechkin I."/>
            <person name="Lee M.M."/>
            <person name="Goodwin Z."/>
            <person name="Lu X."/>
            <person name="Lewis E.E."/>
            <person name="Goodrich-Blair H."/>
            <person name="Stock S.P."/>
            <person name="Adams B.J."/>
            <person name="Sternberg P.W."/>
            <person name="Mortazavi A."/>
        </authorList>
    </citation>
    <scope>NUCLEOTIDE SEQUENCE [LARGE SCALE GENOMIC DNA]</scope>
    <source>
        <strain evidence="2 3">ALL</strain>
    </source>
</reference>
<accession>A0A4U5LRM0</accession>
<evidence type="ECO:0000313" key="2">
    <source>
        <dbReference type="EMBL" id="TKR58638.1"/>
    </source>
</evidence>
<feature type="compositionally biased region" description="Basic and acidic residues" evidence="1">
    <location>
        <begin position="314"/>
        <end position="323"/>
    </location>
</feature>
<keyword evidence="3" id="KW-1185">Reference proteome</keyword>
<dbReference type="EMBL" id="AZBU02000013">
    <property type="protein sequence ID" value="TKR58638.1"/>
    <property type="molecule type" value="Genomic_DNA"/>
</dbReference>
<organism evidence="2 3">
    <name type="scientific">Steinernema carpocapsae</name>
    <name type="common">Entomopathogenic nematode</name>
    <dbReference type="NCBI Taxonomy" id="34508"/>
    <lineage>
        <taxon>Eukaryota</taxon>
        <taxon>Metazoa</taxon>
        <taxon>Ecdysozoa</taxon>
        <taxon>Nematoda</taxon>
        <taxon>Chromadorea</taxon>
        <taxon>Rhabditida</taxon>
        <taxon>Tylenchina</taxon>
        <taxon>Panagrolaimomorpha</taxon>
        <taxon>Strongyloidoidea</taxon>
        <taxon>Steinernematidae</taxon>
        <taxon>Steinernema</taxon>
    </lineage>
</organism>
<reference evidence="2 3" key="2">
    <citation type="journal article" date="2019" name="G3 (Bethesda)">
        <title>Hybrid Assembly of the Genome of the Entomopathogenic Nematode Steinernema carpocapsae Identifies the X-Chromosome.</title>
        <authorList>
            <person name="Serra L."/>
            <person name="Macchietto M."/>
            <person name="Macias-Munoz A."/>
            <person name="McGill C.J."/>
            <person name="Rodriguez I.M."/>
            <person name="Rodriguez B."/>
            <person name="Murad R."/>
            <person name="Mortazavi A."/>
        </authorList>
    </citation>
    <scope>NUCLEOTIDE SEQUENCE [LARGE SCALE GENOMIC DNA]</scope>
    <source>
        <strain evidence="2 3">ALL</strain>
    </source>
</reference>
<sequence>MLTTSHSTVTAVVATRAVGHVNEGELAIGVAQNPMREMQWGTIRGGGRCDAIAPRDWKWQQRTARARFALRWVEPVSIWTGSRYVMRFFRLLCIPFQWPAHLRRRPAPTPFEKGWVAFLKATTTAADLRRMERLTRRSEGCRKTSTKTLEGKTAVTSAALKKTPKEARRRPKEARRRPKEARRRPKKPAAVQKNSAAVQKKAAANNPAVAPNPEATGSRAILTGGGRRSQRSLAASERTKARYTQSQDEPMEIEEGQSTQQSEEASQARSITEPERVEVQAWPQTPSSALEFLSLLTPTGHKRPATIDGGPETTPKRRTFDRPSRRRAAVVAPPASANAGTFVHPAGIVGDDAMMSCRPTSTAESRRWWTSLPATGWPSQKTRGSTMTPSTTSFCSRYILLEFGRCNFQIWTYNQAHADQQAALLNPLFWVRRIFAPNYDRAGNIVQPQMTADERANYFATADTQLTLARNTFRRVASQSMSLAIGSWP</sequence>
<name>A0A4U5LRM0_STECR</name>
<feature type="compositionally biased region" description="Low complexity" evidence="1">
    <location>
        <begin position="188"/>
        <end position="213"/>
    </location>
</feature>
<feature type="compositionally biased region" description="Low complexity" evidence="1">
    <location>
        <begin position="256"/>
        <end position="270"/>
    </location>
</feature>
<dbReference type="Proteomes" id="UP000298663">
    <property type="component" value="Unassembled WGS sequence"/>
</dbReference>
<dbReference type="AlphaFoldDB" id="A0A4U5LRM0"/>
<gene>
    <name evidence="2" type="ORF">L596_030056</name>
</gene>
<proteinExistence type="predicted"/>
<comment type="caution">
    <text evidence="2">The sequence shown here is derived from an EMBL/GenBank/DDBJ whole genome shotgun (WGS) entry which is preliminary data.</text>
</comment>
<protein>
    <submittedName>
        <fullName evidence="2">Uncharacterized protein</fullName>
    </submittedName>
</protein>
<feature type="region of interest" description="Disordered" evidence="1">
    <location>
        <begin position="132"/>
        <end position="278"/>
    </location>
</feature>